<dbReference type="Pfam" id="PF02485">
    <property type="entry name" value="Branch"/>
    <property type="match status" value="1"/>
</dbReference>
<dbReference type="GeneTree" id="ENSGT00940000156849"/>
<dbReference type="EMBL" id="AGCU01200017">
    <property type="status" value="NOT_ANNOTATED_CDS"/>
    <property type="molecule type" value="Genomic_DNA"/>
</dbReference>
<dbReference type="OMA" id="CYPNIHY"/>
<dbReference type="Ensembl" id="ENSPSIT00000000614.1">
    <property type="protein sequence ID" value="ENSPSIP00000000614.1"/>
    <property type="gene ID" value="ENSPSIG00000000615.1"/>
</dbReference>
<dbReference type="InterPro" id="IPR003406">
    <property type="entry name" value="Glyco_trans_14"/>
</dbReference>
<name>K7EXV4_PELSI</name>
<reference evidence="11" key="3">
    <citation type="submission" date="2025-08" db="UniProtKB">
        <authorList>
            <consortium name="Ensembl"/>
        </authorList>
    </citation>
    <scope>IDENTIFICATION</scope>
</reference>
<comment type="pathway">
    <text evidence="2">Protein modification; protein glycosylation.</text>
</comment>
<dbReference type="STRING" id="13735.ENSPSIP00000000614"/>
<keyword evidence="7" id="KW-1133">Transmembrane helix</keyword>
<evidence type="ECO:0000313" key="12">
    <source>
        <dbReference type="Proteomes" id="UP000007267"/>
    </source>
</evidence>
<sequence>SSSSVLAEACDALIEEKAFFVRENTLTTSFRRFSCTKYLIQNHYITSPLSAEEAAFPLAYSITLHKEFDTFERLFRAIYMPQNLYCIHVDKKATTEFKQDVEKLLNCFPNAFLASKMELVVYAGISRLQADLNCMEDLLKSGVQWKYLLNACGQDFPLKTNKEIVQYLKGYKGKNITPGGLPPVHITRRTKYVYMEHAYNFFSFMLWTFVRKTPPPHNLTIYFGSAYIAVTREFTEFVLRDQRAIDLFAWSKDTYSPDEHFWVTLNSIPGMY</sequence>
<comment type="similarity">
    <text evidence="10">Belongs to the glycosyltransferase 14 family.</text>
</comment>
<dbReference type="GO" id="GO:0007179">
    <property type="term" value="P:transforming growth factor beta receptor signaling pathway"/>
    <property type="evidence" value="ECO:0007669"/>
    <property type="project" value="TreeGrafter"/>
</dbReference>
<dbReference type="PANTHER" id="PTHR19297:SF183">
    <property type="entry name" value="N-ACETYLLACTOSAMINIDE BETA-1,6-N-ACETYLGLUCOSAMINYL-TRANSFERASE"/>
    <property type="match status" value="1"/>
</dbReference>
<evidence type="ECO:0000256" key="4">
    <source>
        <dbReference type="ARBA" id="ARBA00022679"/>
    </source>
</evidence>
<keyword evidence="12" id="KW-1185">Reference proteome</keyword>
<keyword evidence="6" id="KW-0735">Signal-anchor</keyword>
<keyword evidence="8" id="KW-0472">Membrane</keyword>
<evidence type="ECO:0000256" key="2">
    <source>
        <dbReference type="ARBA" id="ARBA00004922"/>
    </source>
</evidence>
<dbReference type="GO" id="GO:0008375">
    <property type="term" value="F:acetylglucosaminyltransferase activity"/>
    <property type="evidence" value="ECO:0007669"/>
    <property type="project" value="TreeGrafter"/>
</dbReference>
<evidence type="ECO:0000256" key="7">
    <source>
        <dbReference type="ARBA" id="ARBA00022989"/>
    </source>
</evidence>
<evidence type="ECO:0008006" key="13">
    <source>
        <dbReference type="Google" id="ProtNLM"/>
    </source>
</evidence>
<evidence type="ECO:0000313" key="11">
    <source>
        <dbReference type="Ensembl" id="ENSPSIP00000000614.1"/>
    </source>
</evidence>
<evidence type="ECO:0000256" key="9">
    <source>
        <dbReference type="ARBA" id="ARBA00023180"/>
    </source>
</evidence>
<evidence type="ECO:0000256" key="10">
    <source>
        <dbReference type="ARBA" id="ARBA00038150"/>
    </source>
</evidence>
<protein>
    <recommendedName>
        <fullName evidence="13">Glucosaminyl (N-acetyl) transferase 2 (I blood group)</fullName>
    </recommendedName>
</protein>
<organism evidence="11 12">
    <name type="scientific">Pelodiscus sinensis</name>
    <name type="common">Chinese softshell turtle</name>
    <name type="synonym">Trionyx sinensis</name>
    <dbReference type="NCBI Taxonomy" id="13735"/>
    <lineage>
        <taxon>Eukaryota</taxon>
        <taxon>Metazoa</taxon>
        <taxon>Chordata</taxon>
        <taxon>Craniata</taxon>
        <taxon>Vertebrata</taxon>
        <taxon>Euteleostomi</taxon>
        <taxon>Archelosauria</taxon>
        <taxon>Testudinata</taxon>
        <taxon>Testudines</taxon>
        <taxon>Cryptodira</taxon>
        <taxon>Trionychia</taxon>
        <taxon>Trionychidae</taxon>
        <taxon>Pelodiscus</taxon>
    </lineage>
</organism>
<dbReference type="PANTHER" id="PTHR19297">
    <property type="entry name" value="GLYCOSYLTRANSFERASE 14 FAMILY MEMBER"/>
    <property type="match status" value="1"/>
</dbReference>
<evidence type="ECO:0000256" key="6">
    <source>
        <dbReference type="ARBA" id="ARBA00022968"/>
    </source>
</evidence>
<dbReference type="GO" id="GO:0000139">
    <property type="term" value="C:Golgi membrane"/>
    <property type="evidence" value="ECO:0007669"/>
    <property type="project" value="UniProtKB-SubCell"/>
</dbReference>
<keyword evidence="5" id="KW-0812">Transmembrane</keyword>
<evidence type="ECO:0000256" key="5">
    <source>
        <dbReference type="ARBA" id="ARBA00022692"/>
    </source>
</evidence>
<dbReference type="HOGENOM" id="CLU_032341_1_4_1"/>
<dbReference type="eggNOG" id="KOG0799">
    <property type="taxonomic scope" value="Eukaryota"/>
</dbReference>
<dbReference type="AlphaFoldDB" id="K7EXV4"/>
<reference evidence="11" key="4">
    <citation type="submission" date="2025-09" db="UniProtKB">
        <authorList>
            <consortium name="Ensembl"/>
        </authorList>
    </citation>
    <scope>IDENTIFICATION</scope>
</reference>
<accession>K7EXV4</accession>
<reference evidence="12" key="1">
    <citation type="submission" date="2011-10" db="EMBL/GenBank/DDBJ databases">
        <authorList>
            <consortium name="Soft-shell Turtle Genome Consortium"/>
        </authorList>
    </citation>
    <scope>NUCLEOTIDE SEQUENCE [LARGE SCALE GENOMIC DNA]</scope>
    <source>
        <strain evidence="12">Daiwa-1</strain>
    </source>
</reference>
<keyword evidence="4" id="KW-0808">Transferase</keyword>
<evidence type="ECO:0000256" key="3">
    <source>
        <dbReference type="ARBA" id="ARBA00022676"/>
    </source>
</evidence>
<dbReference type="Proteomes" id="UP000007267">
    <property type="component" value="Unassembled WGS sequence"/>
</dbReference>
<comment type="subcellular location">
    <subcellularLocation>
        <location evidence="1">Golgi apparatus membrane</location>
        <topology evidence="1">Single-pass type II membrane protein</topology>
    </subcellularLocation>
</comment>
<evidence type="ECO:0000256" key="1">
    <source>
        <dbReference type="ARBA" id="ARBA00004323"/>
    </source>
</evidence>
<evidence type="ECO:0000256" key="8">
    <source>
        <dbReference type="ARBA" id="ARBA00023136"/>
    </source>
</evidence>
<proteinExistence type="inferred from homology"/>
<reference evidence="12" key="2">
    <citation type="journal article" date="2013" name="Nat. Genet.">
        <title>The draft genomes of soft-shell turtle and green sea turtle yield insights into the development and evolution of the turtle-specific body plan.</title>
        <authorList>
            <person name="Wang Z."/>
            <person name="Pascual-Anaya J."/>
            <person name="Zadissa A."/>
            <person name="Li W."/>
            <person name="Niimura Y."/>
            <person name="Huang Z."/>
            <person name="Li C."/>
            <person name="White S."/>
            <person name="Xiong Z."/>
            <person name="Fang D."/>
            <person name="Wang B."/>
            <person name="Ming Y."/>
            <person name="Chen Y."/>
            <person name="Zheng Y."/>
            <person name="Kuraku S."/>
            <person name="Pignatelli M."/>
            <person name="Herrero J."/>
            <person name="Beal K."/>
            <person name="Nozawa M."/>
            <person name="Li Q."/>
            <person name="Wang J."/>
            <person name="Zhang H."/>
            <person name="Yu L."/>
            <person name="Shigenobu S."/>
            <person name="Wang J."/>
            <person name="Liu J."/>
            <person name="Flicek P."/>
            <person name="Searle S."/>
            <person name="Wang J."/>
            <person name="Kuratani S."/>
            <person name="Yin Y."/>
            <person name="Aken B."/>
            <person name="Zhang G."/>
            <person name="Irie N."/>
        </authorList>
    </citation>
    <scope>NUCLEOTIDE SEQUENCE [LARGE SCALE GENOMIC DNA]</scope>
    <source>
        <strain evidence="12">Daiwa-1</strain>
    </source>
</reference>
<keyword evidence="3" id="KW-0328">Glycosyltransferase</keyword>
<keyword evidence="9" id="KW-0325">Glycoprotein</keyword>